<reference evidence="2" key="1">
    <citation type="submission" date="2021-10" db="EMBL/GenBank/DDBJ databases">
        <title>Tropical sea cucumber genome reveals ecological adaptation and Cuvierian tubules defense mechanism.</title>
        <authorList>
            <person name="Chen T."/>
        </authorList>
    </citation>
    <scope>NUCLEOTIDE SEQUENCE</scope>
    <source>
        <strain evidence="2">Nanhai2018</strain>
        <tissue evidence="2">Muscle</tissue>
    </source>
</reference>
<protein>
    <submittedName>
        <fullName evidence="2">Uncharacterized protein</fullName>
    </submittedName>
</protein>
<keyword evidence="3" id="KW-1185">Reference proteome</keyword>
<comment type="caution">
    <text evidence="2">The sequence shown here is derived from an EMBL/GenBank/DDBJ whole genome shotgun (WGS) entry which is preliminary data.</text>
</comment>
<dbReference type="PANTHER" id="PTHR33480:SF1">
    <property type="entry name" value="TYR RECOMBINASE DOMAIN-CONTAINING PROTEIN"/>
    <property type="match status" value="1"/>
</dbReference>
<feature type="region of interest" description="Disordered" evidence="1">
    <location>
        <begin position="179"/>
        <end position="216"/>
    </location>
</feature>
<name>A0A9Q1HEE3_HOLLE</name>
<dbReference type="OrthoDB" id="10066064at2759"/>
<dbReference type="Proteomes" id="UP001152320">
    <property type="component" value="Chromosome 4"/>
</dbReference>
<sequence length="274" mass="30968">MRRLALLYLRYKEHADVTAADTGTAMDMFRRSSHKSLEHSINVISKYDDDTVKSGLKIALKFLIPNAASVLESNYLISGEDAKAEEVAKFITVFNMKKKSLFCDASYQIEKARQTKLRKPSRLPLETDLIKVRSYTRDTMSKLVNDKNLIWDSKNCRLLRDTAVARLTLFNARRGGEPCNIESQCNSEPEDSSSDDSDDASTELNQEPPVSAGVKDVSPVIEGVEELQAFLNGSNILNDVPEDKRKIQLLRTKIFNERKSFRSKITNKIVEMLA</sequence>
<feature type="compositionally biased region" description="Acidic residues" evidence="1">
    <location>
        <begin position="188"/>
        <end position="201"/>
    </location>
</feature>
<gene>
    <name evidence="2" type="ORF">HOLleu_09799</name>
</gene>
<evidence type="ECO:0000313" key="2">
    <source>
        <dbReference type="EMBL" id="KAJ8042915.1"/>
    </source>
</evidence>
<dbReference type="PANTHER" id="PTHR33480">
    <property type="entry name" value="SET DOMAIN-CONTAINING PROTEIN-RELATED"/>
    <property type="match status" value="1"/>
</dbReference>
<evidence type="ECO:0000256" key="1">
    <source>
        <dbReference type="SAM" id="MobiDB-lite"/>
    </source>
</evidence>
<organism evidence="2 3">
    <name type="scientific">Holothuria leucospilota</name>
    <name type="common">Black long sea cucumber</name>
    <name type="synonym">Mertensiothuria leucospilota</name>
    <dbReference type="NCBI Taxonomy" id="206669"/>
    <lineage>
        <taxon>Eukaryota</taxon>
        <taxon>Metazoa</taxon>
        <taxon>Echinodermata</taxon>
        <taxon>Eleutherozoa</taxon>
        <taxon>Echinozoa</taxon>
        <taxon>Holothuroidea</taxon>
        <taxon>Aspidochirotacea</taxon>
        <taxon>Aspidochirotida</taxon>
        <taxon>Holothuriidae</taxon>
        <taxon>Holothuria</taxon>
    </lineage>
</organism>
<dbReference type="EMBL" id="JAIZAY010000004">
    <property type="protein sequence ID" value="KAJ8042915.1"/>
    <property type="molecule type" value="Genomic_DNA"/>
</dbReference>
<proteinExistence type="predicted"/>
<dbReference type="AlphaFoldDB" id="A0A9Q1HEE3"/>
<evidence type="ECO:0000313" key="3">
    <source>
        <dbReference type="Proteomes" id="UP001152320"/>
    </source>
</evidence>
<accession>A0A9Q1HEE3</accession>